<keyword evidence="1" id="KW-0472">Membrane</keyword>
<proteinExistence type="predicted"/>
<dbReference type="EnsemblMetazoa" id="Aqu2.1.20351_001">
    <property type="protein sequence ID" value="Aqu2.1.20351_001"/>
    <property type="gene ID" value="Aqu2.1.20351"/>
</dbReference>
<organism evidence="2">
    <name type="scientific">Amphimedon queenslandica</name>
    <name type="common">Sponge</name>
    <dbReference type="NCBI Taxonomy" id="400682"/>
    <lineage>
        <taxon>Eukaryota</taxon>
        <taxon>Metazoa</taxon>
        <taxon>Porifera</taxon>
        <taxon>Demospongiae</taxon>
        <taxon>Heteroscleromorpha</taxon>
        <taxon>Haplosclerida</taxon>
        <taxon>Niphatidae</taxon>
        <taxon>Amphimedon</taxon>
    </lineage>
</organism>
<protein>
    <submittedName>
        <fullName evidence="2">Uncharacterized protein</fullName>
    </submittedName>
</protein>
<name>A0A1X7TXZ6_AMPQE</name>
<dbReference type="InParanoid" id="A0A1X7TXZ6"/>
<keyword evidence="1" id="KW-0812">Transmembrane</keyword>
<evidence type="ECO:0000256" key="1">
    <source>
        <dbReference type="SAM" id="Phobius"/>
    </source>
</evidence>
<feature type="transmembrane region" description="Helical" evidence="1">
    <location>
        <begin position="21"/>
        <end position="43"/>
    </location>
</feature>
<dbReference type="AlphaFoldDB" id="A0A1X7TXZ6"/>
<accession>A0A1X7TXZ6</accession>
<reference evidence="2" key="1">
    <citation type="submission" date="2017-05" db="UniProtKB">
        <authorList>
            <consortium name="EnsemblMetazoa"/>
        </authorList>
    </citation>
    <scope>IDENTIFICATION</scope>
</reference>
<sequence length="45" mass="5245">MKSSRPIKFNQRPSTIIIRQGISLSMFIIFPINIHCTCSYFTLKI</sequence>
<evidence type="ECO:0000313" key="2">
    <source>
        <dbReference type="EnsemblMetazoa" id="Aqu2.1.20351_001"/>
    </source>
</evidence>
<keyword evidence="1" id="KW-1133">Transmembrane helix</keyword>